<comment type="caution">
    <text evidence="1">The sequence shown here is derived from an EMBL/GenBank/DDBJ whole genome shotgun (WGS) entry which is preliminary data.</text>
</comment>
<accession>A0A7Y9T253</accession>
<dbReference type="Gene3D" id="3.30.450.150">
    <property type="entry name" value="Haem-degrading domain"/>
    <property type="match status" value="1"/>
</dbReference>
<protein>
    <submittedName>
        <fullName evidence="1">Uncharacterized protein GlcG (DUF336 family)</fullName>
    </submittedName>
</protein>
<dbReference type="PANTHER" id="PTHR34309:SF1">
    <property type="entry name" value="PROTEIN GLCG"/>
    <property type="match status" value="1"/>
</dbReference>
<dbReference type="EMBL" id="JACCCV010000001">
    <property type="protein sequence ID" value="NYF50787.1"/>
    <property type="molecule type" value="Genomic_DNA"/>
</dbReference>
<sequence length="134" mass="13995">MQITTEQAERVLKASILKARELGVSVCIAILDSGGHLKTFHRMDGAWLGVIDVAIKKAKTSALFEMETQVLDNYSKAGADAHGIELTNGHLVTFAGGIPLKDVDGQMIGSIGVSGGQVAQDYAVAQSGQSALKG</sequence>
<name>A0A7Y9T253_9BACT</name>
<dbReference type="PANTHER" id="PTHR34309">
    <property type="entry name" value="SLR1406 PROTEIN"/>
    <property type="match status" value="1"/>
</dbReference>
<dbReference type="Proteomes" id="UP000534186">
    <property type="component" value="Unassembled WGS sequence"/>
</dbReference>
<organism evidence="1 2">
    <name type="scientific">Tunturiibacter lichenicola</name>
    <dbReference type="NCBI Taxonomy" id="2051959"/>
    <lineage>
        <taxon>Bacteria</taxon>
        <taxon>Pseudomonadati</taxon>
        <taxon>Acidobacteriota</taxon>
        <taxon>Terriglobia</taxon>
        <taxon>Terriglobales</taxon>
        <taxon>Acidobacteriaceae</taxon>
        <taxon>Tunturiibacter</taxon>
    </lineage>
</organism>
<dbReference type="InterPro" id="IPR005624">
    <property type="entry name" value="PduO/GlcC-like"/>
</dbReference>
<dbReference type="InterPro" id="IPR052517">
    <property type="entry name" value="GlcG_carb_metab_protein"/>
</dbReference>
<dbReference type="Pfam" id="PF03928">
    <property type="entry name" value="HbpS-like"/>
    <property type="match status" value="1"/>
</dbReference>
<dbReference type="SUPFAM" id="SSF143744">
    <property type="entry name" value="GlcG-like"/>
    <property type="match status" value="1"/>
</dbReference>
<reference evidence="1 2" key="1">
    <citation type="submission" date="2020-07" db="EMBL/GenBank/DDBJ databases">
        <title>Genomic Encyclopedia of Type Strains, Phase IV (KMG-V): Genome sequencing to study the core and pangenomes of soil and plant-associated prokaryotes.</title>
        <authorList>
            <person name="Whitman W."/>
        </authorList>
    </citation>
    <scope>NUCLEOTIDE SEQUENCE [LARGE SCALE GENOMIC DNA]</scope>
    <source>
        <strain evidence="1 2">M8UP30</strain>
    </source>
</reference>
<gene>
    <name evidence="1" type="ORF">HDF12_001152</name>
</gene>
<dbReference type="InterPro" id="IPR038084">
    <property type="entry name" value="PduO/GlcC-like_sf"/>
</dbReference>
<evidence type="ECO:0000313" key="2">
    <source>
        <dbReference type="Proteomes" id="UP000534186"/>
    </source>
</evidence>
<evidence type="ECO:0000313" key="1">
    <source>
        <dbReference type="EMBL" id="NYF50787.1"/>
    </source>
</evidence>
<dbReference type="AlphaFoldDB" id="A0A7Y9T253"/>
<proteinExistence type="predicted"/>